<evidence type="ECO:0000259" key="2">
    <source>
        <dbReference type="Pfam" id="PF01370"/>
    </source>
</evidence>
<dbReference type="InterPro" id="IPR001509">
    <property type="entry name" value="Epimerase_deHydtase"/>
</dbReference>
<dbReference type="Pfam" id="PF01370">
    <property type="entry name" value="Epimerase"/>
    <property type="match status" value="1"/>
</dbReference>
<dbReference type="SUPFAM" id="SSF51735">
    <property type="entry name" value="NAD(P)-binding Rossmann-fold domains"/>
    <property type="match status" value="1"/>
</dbReference>
<organism evidence="3 4">
    <name type="scientific">Porphyromonas gingivalis</name>
    <name type="common">Bacteroides gingivalis</name>
    <dbReference type="NCBI Taxonomy" id="837"/>
    <lineage>
        <taxon>Bacteria</taxon>
        <taxon>Pseudomonadati</taxon>
        <taxon>Bacteroidota</taxon>
        <taxon>Bacteroidia</taxon>
        <taxon>Bacteroidales</taxon>
        <taxon>Porphyromonadaceae</taxon>
        <taxon>Porphyromonas</taxon>
    </lineage>
</organism>
<evidence type="ECO:0000256" key="1">
    <source>
        <dbReference type="ARBA" id="ARBA00007637"/>
    </source>
</evidence>
<comment type="similarity">
    <text evidence="1">Belongs to the NAD(P)-dependent epimerase/dehydratase family.</text>
</comment>
<dbReference type="InterPro" id="IPR036291">
    <property type="entry name" value="NAD(P)-bd_dom_sf"/>
</dbReference>
<dbReference type="RefSeq" id="WP_039417004.1">
    <property type="nucleotide sequence ID" value="NZ_CP007756.1"/>
</dbReference>
<protein>
    <submittedName>
        <fullName evidence="3">NAD-dependent epimerase/dehydratase family protein</fullName>
    </submittedName>
</protein>
<accession>A0AAF0BCQ2</accession>
<name>A0AAF0BCQ2_PORGN</name>
<gene>
    <name evidence="3" type="ORF">NY149_06355</name>
</gene>
<proteinExistence type="inferred from homology"/>
<dbReference type="Proteomes" id="UP001179540">
    <property type="component" value="Chromosome"/>
</dbReference>
<reference evidence="3" key="1">
    <citation type="submission" date="2023-01" db="EMBL/GenBank/DDBJ databases">
        <title>Phages are important unrecognized players in the ecology of the oral pathogen Porphyromonas gingivalis.</title>
        <authorList>
            <person name="Matrishin C.B."/>
            <person name="Kauffman K.M."/>
        </authorList>
    </citation>
    <scope>NUCLEOTIDE SEQUENCE</scope>
    <source>
        <strain evidence="3">HG1691old</strain>
    </source>
</reference>
<dbReference type="PANTHER" id="PTHR43000">
    <property type="entry name" value="DTDP-D-GLUCOSE 4,6-DEHYDRATASE-RELATED"/>
    <property type="match status" value="1"/>
</dbReference>
<sequence>MTNKNILIIGGYGFIGSALVEKYYKENNITIIDNSDYSTSSLGLRNIDISKINIHHGDATDKDFILSIGDNFDYIVNAAAILGIKKVAEKSIQTIQTNISTSNNSLELAKKQKHLLKYLSFSTSEVYGIKTYNSKECDEAVIGPPNEARWCYAASKILIDHLAFAYHREYNIPITIIRPFNIFGEYRLGSNAINTFVSKMLSNEPVYIDGDGSQVRTWCYIKDFIAGIDSALTSNYINEIFNIGNPFNKITIYELAVLIKSLIGSKSEIIVSHSSVPDVKFRTVDIKKATDKLNYIPNYSLYEGLANFIEWRKSI</sequence>
<dbReference type="EMBL" id="CP116613">
    <property type="protein sequence ID" value="WCF98147.1"/>
    <property type="molecule type" value="Genomic_DNA"/>
</dbReference>
<dbReference type="AlphaFoldDB" id="A0AAF0BCQ2"/>
<evidence type="ECO:0000313" key="4">
    <source>
        <dbReference type="Proteomes" id="UP001179540"/>
    </source>
</evidence>
<evidence type="ECO:0000313" key="3">
    <source>
        <dbReference type="EMBL" id="WCF98147.1"/>
    </source>
</evidence>
<dbReference type="Gene3D" id="3.40.50.720">
    <property type="entry name" value="NAD(P)-binding Rossmann-like Domain"/>
    <property type="match status" value="1"/>
</dbReference>
<feature type="domain" description="NAD-dependent epimerase/dehydratase" evidence="2">
    <location>
        <begin position="6"/>
        <end position="244"/>
    </location>
</feature>